<comment type="catalytic activity">
    <reaction evidence="1 11">
        <text>[protein]-peptidylproline (omega=180) = [protein]-peptidylproline (omega=0)</text>
        <dbReference type="Rhea" id="RHEA:16237"/>
        <dbReference type="Rhea" id="RHEA-COMP:10747"/>
        <dbReference type="Rhea" id="RHEA-COMP:10748"/>
        <dbReference type="ChEBI" id="CHEBI:83833"/>
        <dbReference type="ChEBI" id="CHEBI:83834"/>
        <dbReference type="EC" id="5.2.1.8"/>
    </reaction>
</comment>
<comment type="similarity">
    <text evidence="2 11">Belongs to the FKBP-type PPIase family. Tig subfamily.</text>
</comment>
<protein>
    <recommendedName>
        <fullName evidence="4 11">Trigger factor</fullName>
        <shortName evidence="11">TF</shortName>
        <ecNumber evidence="3 11">5.2.1.8</ecNumber>
    </recommendedName>
    <alternativeName>
        <fullName evidence="10 11">PPIase</fullName>
    </alternativeName>
</protein>
<dbReference type="GO" id="GO:0015031">
    <property type="term" value="P:protein transport"/>
    <property type="evidence" value="ECO:0007669"/>
    <property type="project" value="UniProtKB-UniRule"/>
</dbReference>
<dbReference type="PANTHER" id="PTHR30560:SF3">
    <property type="entry name" value="TRIGGER FACTOR-LIKE PROTEIN TIG, CHLOROPLASTIC"/>
    <property type="match status" value="1"/>
</dbReference>
<evidence type="ECO:0000256" key="5">
    <source>
        <dbReference type="ARBA" id="ARBA00022618"/>
    </source>
</evidence>
<dbReference type="SUPFAM" id="SSF102735">
    <property type="entry name" value="Trigger factor ribosome-binding domain"/>
    <property type="match status" value="1"/>
</dbReference>
<evidence type="ECO:0000256" key="11">
    <source>
        <dbReference type="HAMAP-Rule" id="MF_00303"/>
    </source>
</evidence>
<evidence type="ECO:0000256" key="12">
    <source>
        <dbReference type="SAM" id="MobiDB-lite"/>
    </source>
</evidence>
<dbReference type="NCBIfam" id="TIGR00115">
    <property type="entry name" value="tig"/>
    <property type="match status" value="1"/>
</dbReference>
<evidence type="ECO:0000256" key="7">
    <source>
        <dbReference type="ARBA" id="ARBA00023186"/>
    </source>
</evidence>
<name>A0A0K8QLS2_9GAMM</name>
<dbReference type="Pfam" id="PF05698">
    <property type="entry name" value="Trigger_C"/>
    <property type="match status" value="1"/>
</dbReference>
<evidence type="ECO:0000256" key="3">
    <source>
        <dbReference type="ARBA" id="ARBA00013194"/>
    </source>
</evidence>
<dbReference type="GO" id="GO:0003755">
    <property type="term" value="F:peptidyl-prolyl cis-trans isomerase activity"/>
    <property type="evidence" value="ECO:0007669"/>
    <property type="project" value="UniProtKB-UniRule"/>
</dbReference>
<dbReference type="Proteomes" id="UP000253740">
    <property type="component" value="Unassembled WGS sequence"/>
</dbReference>
<accession>A0A0K8QLS2</accession>
<comment type="domain">
    <text evidence="11">Consists of 3 domains; the N-terminus binds the ribosome, the middle domain has PPIase activity, while the C-terminus has intrinsic chaperone activity on its own.</text>
</comment>
<keyword evidence="7 11" id="KW-0143">Chaperone</keyword>
<feature type="domain" description="Trigger factor C-terminal" evidence="14">
    <location>
        <begin position="307"/>
        <end position="454"/>
    </location>
</feature>
<evidence type="ECO:0000313" key="16">
    <source>
        <dbReference type="Proteomes" id="UP000253740"/>
    </source>
</evidence>
<dbReference type="Gene3D" id="3.10.50.40">
    <property type="match status" value="1"/>
</dbReference>
<dbReference type="AlphaFoldDB" id="A0A0K8QLS2"/>
<evidence type="ECO:0000256" key="4">
    <source>
        <dbReference type="ARBA" id="ARBA00016902"/>
    </source>
</evidence>
<dbReference type="GO" id="GO:0043022">
    <property type="term" value="F:ribosome binding"/>
    <property type="evidence" value="ECO:0007669"/>
    <property type="project" value="TreeGrafter"/>
</dbReference>
<evidence type="ECO:0000256" key="2">
    <source>
        <dbReference type="ARBA" id="ARBA00005464"/>
    </source>
</evidence>
<dbReference type="PIRSF" id="PIRSF003095">
    <property type="entry name" value="Trigger_factor"/>
    <property type="match status" value="1"/>
</dbReference>
<dbReference type="InterPro" id="IPR036611">
    <property type="entry name" value="Trigger_fac_ribosome-bd_sf"/>
</dbReference>
<feature type="region of interest" description="Disordered" evidence="12">
    <location>
        <begin position="13"/>
        <end position="37"/>
    </location>
</feature>
<dbReference type="InterPro" id="IPR008881">
    <property type="entry name" value="Trigger_fac_ribosome-bd_bac"/>
</dbReference>
<evidence type="ECO:0000259" key="14">
    <source>
        <dbReference type="Pfam" id="PF05698"/>
    </source>
</evidence>
<dbReference type="HAMAP" id="MF_00303">
    <property type="entry name" value="Trigger_factor_Tig"/>
    <property type="match status" value="1"/>
</dbReference>
<dbReference type="GO" id="GO:0043335">
    <property type="term" value="P:protein unfolding"/>
    <property type="evidence" value="ECO:0007669"/>
    <property type="project" value="TreeGrafter"/>
</dbReference>
<feature type="domain" description="Trigger factor ribosome-binding bacterial" evidence="13">
    <location>
        <begin position="46"/>
        <end position="189"/>
    </location>
</feature>
<keyword evidence="6 11" id="KW-0697">Rotamase</keyword>
<keyword evidence="8 11" id="KW-0413">Isomerase</keyword>
<dbReference type="GO" id="GO:0051083">
    <property type="term" value="P:'de novo' cotranslational protein folding"/>
    <property type="evidence" value="ECO:0007669"/>
    <property type="project" value="TreeGrafter"/>
</dbReference>
<dbReference type="InterPro" id="IPR008880">
    <property type="entry name" value="Trigger_fac_C"/>
</dbReference>
<dbReference type="InterPro" id="IPR037041">
    <property type="entry name" value="Trigger_fac_C_sf"/>
</dbReference>
<evidence type="ECO:0000256" key="9">
    <source>
        <dbReference type="ARBA" id="ARBA00023306"/>
    </source>
</evidence>
<evidence type="ECO:0000256" key="8">
    <source>
        <dbReference type="ARBA" id="ARBA00023235"/>
    </source>
</evidence>
<dbReference type="InterPro" id="IPR027304">
    <property type="entry name" value="Trigger_fact/SurA_dom_sf"/>
</dbReference>
<dbReference type="EC" id="5.2.1.8" evidence="3 11"/>
<organism evidence="15">
    <name type="scientific">Mizugakiibacter sediminis</name>
    <dbReference type="NCBI Taxonomy" id="1475481"/>
    <lineage>
        <taxon>Bacteria</taxon>
        <taxon>Pseudomonadati</taxon>
        <taxon>Pseudomonadota</taxon>
        <taxon>Gammaproteobacteria</taxon>
        <taxon>Lysobacterales</taxon>
        <taxon>Rhodanobacteraceae</taxon>
        <taxon>Mizugakiibacter</taxon>
    </lineage>
</organism>
<comment type="subcellular location">
    <subcellularLocation>
        <location evidence="11">Cytoplasm</location>
    </subcellularLocation>
    <text evidence="11">About half TF is bound to the ribosome near the polypeptide exit tunnel while the other half is free in the cytoplasm.</text>
</comment>
<dbReference type="SUPFAM" id="SSF54534">
    <property type="entry name" value="FKBP-like"/>
    <property type="match status" value="1"/>
</dbReference>
<dbReference type="GO" id="GO:0051301">
    <property type="term" value="P:cell division"/>
    <property type="evidence" value="ECO:0007669"/>
    <property type="project" value="UniProtKB-KW"/>
</dbReference>
<dbReference type="PANTHER" id="PTHR30560">
    <property type="entry name" value="TRIGGER FACTOR CHAPERONE AND PEPTIDYL-PROLYL CIS/TRANS ISOMERASE"/>
    <property type="match status" value="1"/>
</dbReference>
<keyword evidence="11" id="KW-0963">Cytoplasm</keyword>
<evidence type="ECO:0000256" key="10">
    <source>
        <dbReference type="ARBA" id="ARBA00029986"/>
    </source>
</evidence>
<keyword evidence="5 11" id="KW-0132">Cell division</keyword>
<comment type="function">
    <text evidence="11">Involved in protein export. Acts as a chaperone by maintaining the newly synthesized protein in an open conformation. Functions as a peptidyl-prolyl cis-trans isomerase.</text>
</comment>
<evidence type="ECO:0000256" key="1">
    <source>
        <dbReference type="ARBA" id="ARBA00000971"/>
    </source>
</evidence>
<keyword evidence="9 11" id="KW-0131">Cell cycle</keyword>
<dbReference type="STRING" id="1475481.GCA_000953855_01206"/>
<sequence>MAELVDALDLGSSGATRESSSLSFRTNPRGGGVSRRRPFAVSGVGMQVSVENVGKLERKLTVRFPAEQLESQVRERIVQMGRSARLKGFRPGKVPAKVIEQRFGAQIRGEALSDLIGSTFREAVAKENLRPVAPPSIDTTGTPEGGEIAYTATFEVLPDLGGVDVSALEIERVVAEVTEADVDAMIETLRQQRRSFEAVERPSQAGDLVLFEYAAQTADRRWPEQGLERAGSVLGGGTLFKEFDAALTGQAVGAELEVDVAFPAEFRNADLAGKLARVTLKITKVQAPKVPELNADFIRLFGIKDGTVESFRKEVRANLERELGNALLGRLKNEVAGKLAATRPDLEVPRVMVQAEAEAIVRATLPQGAPLPPEALAAAEPLARRRVIASLLIGEIARQNQLRVDGRRVTELLNAIASTYEEPHKVIELYNADPQLMNGLQNRVLEDQVAEWVAEHARTTEKRLSFDEVMRPNQAA</sequence>
<dbReference type="EMBL" id="DF970177">
    <property type="protein sequence ID" value="GAP65890.1"/>
    <property type="molecule type" value="Genomic_DNA"/>
</dbReference>
<dbReference type="Gene3D" id="1.10.3120.10">
    <property type="entry name" value="Trigger factor, C-terminal domain"/>
    <property type="match status" value="1"/>
</dbReference>
<evidence type="ECO:0000259" key="13">
    <source>
        <dbReference type="Pfam" id="PF05697"/>
    </source>
</evidence>
<evidence type="ECO:0000313" key="15">
    <source>
        <dbReference type="EMBL" id="GAP65890.1"/>
    </source>
</evidence>
<dbReference type="Gene3D" id="3.30.70.1050">
    <property type="entry name" value="Trigger factor ribosome-binding domain"/>
    <property type="match status" value="1"/>
</dbReference>
<gene>
    <name evidence="11" type="primary">tig</name>
    <name evidence="15" type="ORF">MBSD_n1188</name>
</gene>
<proteinExistence type="inferred from homology"/>
<dbReference type="InterPro" id="IPR046357">
    <property type="entry name" value="PPIase_dom_sf"/>
</dbReference>
<keyword evidence="16" id="KW-1185">Reference proteome</keyword>
<feature type="compositionally biased region" description="Polar residues" evidence="12">
    <location>
        <begin position="13"/>
        <end position="26"/>
    </location>
</feature>
<dbReference type="Pfam" id="PF05697">
    <property type="entry name" value="Trigger_N"/>
    <property type="match status" value="1"/>
</dbReference>
<reference evidence="15" key="1">
    <citation type="submission" date="2015-08" db="EMBL/GenBank/DDBJ databases">
        <title>Complete DNA Sequence of Pseudomonas syringae pv. actinidiae, the Causal Agent of Kiwifruit Canker Disease.</title>
        <authorList>
            <person name="Rikkerink E.H.A."/>
            <person name="Fineran P.C."/>
        </authorList>
    </citation>
    <scope>NUCLEOTIDE SEQUENCE</scope>
    <source>
        <strain evidence="15">SkMP5</strain>
    </source>
</reference>
<dbReference type="SUPFAM" id="SSF109998">
    <property type="entry name" value="Triger factor/SurA peptide-binding domain-like"/>
    <property type="match status" value="1"/>
</dbReference>
<dbReference type="GO" id="GO:0005737">
    <property type="term" value="C:cytoplasm"/>
    <property type="evidence" value="ECO:0007669"/>
    <property type="project" value="UniProtKB-SubCell"/>
</dbReference>
<dbReference type="InterPro" id="IPR005215">
    <property type="entry name" value="Trig_fac"/>
</dbReference>
<evidence type="ECO:0000256" key="6">
    <source>
        <dbReference type="ARBA" id="ARBA00023110"/>
    </source>
</evidence>
<dbReference type="GO" id="GO:0044183">
    <property type="term" value="F:protein folding chaperone"/>
    <property type="evidence" value="ECO:0007669"/>
    <property type="project" value="TreeGrafter"/>
</dbReference>